<keyword evidence="1" id="KW-0472">Membrane</keyword>
<evidence type="ECO:0000256" key="1">
    <source>
        <dbReference type="SAM" id="Phobius"/>
    </source>
</evidence>
<dbReference type="RefSeq" id="WP_104423282.1">
    <property type="nucleotide sequence ID" value="NZ_PTIY01000005.1"/>
</dbReference>
<evidence type="ECO:0000313" key="3">
    <source>
        <dbReference type="Proteomes" id="UP000238071"/>
    </source>
</evidence>
<dbReference type="Pfam" id="PF10734">
    <property type="entry name" value="DUF2523"/>
    <property type="match status" value="1"/>
</dbReference>
<evidence type="ECO:0000313" key="2">
    <source>
        <dbReference type="EMBL" id="PPK71890.1"/>
    </source>
</evidence>
<dbReference type="OrthoDB" id="6884384at2"/>
<name>A0A2S6H395_9GAMM</name>
<sequence>MIDLLNYLFDSVYTFFTFTYRFLTDGLYTFATWAFTQFVEASTLAYLNFMLWVLPFVWGVAKNIINDLGITSLLSSAWSSIDSKALAYLTVLRLPDSLNLIISAYFTKFVLKFIPFT</sequence>
<accession>A0A2S6H395</accession>
<feature type="transmembrane region" description="Helical" evidence="1">
    <location>
        <begin position="12"/>
        <end position="31"/>
    </location>
</feature>
<dbReference type="EMBL" id="PTIY01000005">
    <property type="protein sequence ID" value="PPK71890.1"/>
    <property type="molecule type" value="Genomic_DNA"/>
</dbReference>
<dbReference type="InterPro" id="IPR019670">
    <property type="entry name" value="DUF2523"/>
</dbReference>
<proteinExistence type="predicted"/>
<comment type="caution">
    <text evidence="2">The sequence shown here is derived from an EMBL/GenBank/DDBJ whole genome shotgun (WGS) entry which is preliminary data.</text>
</comment>
<gene>
    <name evidence="2" type="ORF">B0F88_1052</name>
</gene>
<keyword evidence="3" id="KW-1185">Reference proteome</keyword>
<organism evidence="2 3">
    <name type="scientific">Methylobacter tundripaludum</name>
    <dbReference type="NCBI Taxonomy" id="173365"/>
    <lineage>
        <taxon>Bacteria</taxon>
        <taxon>Pseudomonadati</taxon>
        <taxon>Pseudomonadota</taxon>
        <taxon>Gammaproteobacteria</taxon>
        <taxon>Methylococcales</taxon>
        <taxon>Methylococcaceae</taxon>
        <taxon>Methylobacter</taxon>
    </lineage>
</organism>
<keyword evidence="1" id="KW-1133">Transmembrane helix</keyword>
<protein>
    <submittedName>
        <fullName evidence="2">Uncharacterized protein DUF2523</fullName>
    </submittedName>
</protein>
<dbReference type="AlphaFoldDB" id="A0A2S6H395"/>
<reference evidence="2 3" key="1">
    <citation type="submission" date="2018-02" db="EMBL/GenBank/DDBJ databases">
        <title>Subsurface microbial communities from deep shales in Ohio and West Virginia, USA.</title>
        <authorList>
            <person name="Wrighton K."/>
        </authorList>
    </citation>
    <scope>NUCLEOTIDE SEQUENCE [LARGE SCALE GENOMIC DNA]</scope>
    <source>
        <strain evidence="2 3">OWC-G53F</strain>
    </source>
</reference>
<feature type="transmembrane region" description="Helical" evidence="1">
    <location>
        <begin position="43"/>
        <end position="65"/>
    </location>
</feature>
<keyword evidence="1" id="KW-0812">Transmembrane</keyword>
<dbReference type="Proteomes" id="UP000238071">
    <property type="component" value="Unassembled WGS sequence"/>
</dbReference>